<evidence type="ECO:0000256" key="3">
    <source>
        <dbReference type="PIRSR" id="PIRSR610905-1"/>
    </source>
</evidence>
<dbReference type="InterPro" id="IPR010905">
    <property type="entry name" value="Glyco_hydro_88"/>
</dbReference>
<comment type="similarity">
    <text evidence="2">Belongs to the glycosyl hydrolase 88 family.</text>
</comment>
<gene>
    <name evidence="5" type="ORF">FAZ19_03880</name>
</gene>
<evidence type="ECO:0000256" key="1">
    <source>
        <dbReference type="ARBA" id="ARBA00022801"/>
    </source>
</evidence>
<feature type="binding site" evidence="4">
    <location>
        <position position="253"/>
    </location>
    <ligand>
        <name>substrate</name>
    </ligand>
</feature>
<dbReference type="EMBL" id="SUKA01000001">
    <property type="protein sequence ID" value="TJY68405.1"/>
    <property type="molecule type" value="Genomic_DNA"/>
</dbReference>
<dbReference type="InterPro" id="IPR012341">
    <property type="entry name" value="6hp_glycosidase-like_sf"/>
</dbReference>
<dbReference type="OrthoDB" id="428577at2"/>
<keyword evidence="1 5" id="KW-0378">Hydrolase</keyword>
<feature type="binding site" evidence="4">
    <location>
        <position position="269"/>
    </location>
    <ligand>
        <name>substrate</name>
    </ligand>
</feature>
<dbReference type="PANTHER" id="PTHR36845:SF1">
    <property type="entry name" value="HYDROLASE, PUTATIVE (AFU_ORTHOLOGUE AFUA_7G05090)-RELATED"/>
    <property type="match status" value="1"/>
</dbReference>
<sequence length="413" mass="47759">MKKKTFSLSKTIVVTLSRSLIWFIASFALIACTNTSKTSDNYAFASTINSALIFAEKQSLLMAEKYKDQEGKLPQTYANGNDVSSDSRWWCSGFFPGSLWYIYENSLNPDVLKYAQLYTDRIEREKYTTDNHDVGFMIYCSFGNGYRLTKNRHYEEVMLTAAKSLSTRYRPKVGLIRSWDHNTEQWQYPVIIDNIMNLELLLWAAEYSGDTSFKAIALSHADKTMQHHFRPDYSSYHVVSYDTITGIPHLRQTHQGFSDESSWSRGQAWGLYGYTYLYRETKNERYLQQAVEIANYLINHPNMPEDYIPYWDYNSPDIPDTYRDVSAAAIMASALVELSEYAEKDRAQKYRQVVETQIKTLASSTYTANLGENGCFILKHSVGAYPLKSEVDVPLTYADYYYLEALTRLKKRI</sequence>
<dbReference type="Proteomes" id="UP000309872">
    <property type="component" value="Unassembled WGS sequence"/>
</dbReference>
<feature type="binding site" evidence="4">
    <location>
        <position position="133"/>
    </location>
    <ligand>
        <name>substrate</name>
    </ligand>
</feature>
<dbReference type="PROSITE" id="PS51257">
    <property type="entry name" value="PROKAR_LIPOPROTEIN"/>
    <property type="match status" value="1"/>
</dbReference>
<dbReference type="AlphaFoldDB" id="A0A4U0H943"/>
<evidence type="ECO:0000313" key="5">
    <source>
        <dbReference type="EMBL" id="TJY68405.1"/>
    </source>
</evidence>
<feature type="active site" description="Proton donor" evidence="3">
    <location>
        <position position="193"/>
    </location>
</feature>
<dbReference type="Gene3D" id="1.50.10.10">
    <property type="match status" value="1"/>
</dbReference>
<evidence type="ECO:0000256" key="4">
    <source>
        <dbReference type="PIRSR" id="PIRSR610905-2"/>
    </source>
</evidence>
<protein>
    <submittedName>
        <fullName evidence="5">Glucuronyl hydrolase</fullName>
    </submittedName>
</protein>
<dbReference type="RefSeq" id="WP_136819270.1">
    <property type="nucleotide sequence ID" value="NZ_BMJX01000001.1"/>
</dbReference>
<feature type="binding site" evidence="4">
    <location>
        <position position="265"/>
    </location>
    <ligand>
        <name>substrate</name>
    </ligand>
</feature>
<evidence type="ECO:0000313" key="6">
    <source>
        <dbReference type="Proteomes" id="UP000309872"/>
    </source>
</evidence>
<dbReference type="PANTHER" id="PTHR36845">
    <property type="entry name" value="HYDROLASE, PUTATIVE (AFU_ORTHOLOGUE AFUA_7G05090)-RELATED"/>
    <property type="match status" value="1"/>
</dbReference>
<reference evidence="5 6" key="1">
    <citation type="submission" date="2019-04" db="EMBL/GenBank/DDBJ databases">
        <title>Sphingobacterium olei sp. nov., isolated from oil-contaminated soil.</title>
        <authorList>
            <person name="Liu B."/>
        </authorList>
    </citation>
    <scope>NUCLEOTIDE SEQUENCE [LARGE SCALE GENOMIC DNA]</scope>
    <source>
        <strain evidence="5 6">Y3L14</strain>
    </source>
</reference>
<name>A0A4U0H943_9SPHI</name>
<proteinExistence type="inferred from homology"/>
<feature type="binding site" evidence="4">
    <location>
        <position position="193"/>
    </location>
    <ligand>
        <name>substrate</name>
    </ligand>
</feature>
<dbReference type="GO" id="GO:0000272">
    <property type="term" value="P:polysaccharide catabolic process"/>
    <property type="evidence" value="ECO:0007669"/>
    <property type="project" value="TreeGrafter"/>
</dbReference>
<keyword evidence="6" id="KW-1185">Reference proteome</keyword>
<organism evidence="5 6">
    <name type="scientific">Sphingobacterium alkalisoli</name>
    <dbReference type="NCBI Taxonomy" id="1874115"/>
    <lineage>
        <taxon>Bacteria</taxon>
        <taxon>Pseudomonadati</taxon>
        <taxon>Bacteroidota</taxon>
        <taxon>Sphingobacteriia</taxon>
        <taxon>Sphingobacteriales</taxon>
        <taxon>Sphingobacteriaceae</taxon>
        <taxon>Sphingobacterium</taxon>
    </lineage>
</organism>
<dbReference type="GO" id="GO:0052757">
    <property type="term" value="F:chondroitin hydrolase activity"/>
    <property type="evidence" value="ECO:0007669"/>
    <property type="project" value="TreeGrafter"/>
</dbReference>
<dbReference type="InterPro" id="IPR008928">
    <property type="entry name" value="6-hairpin_glycosidase_sf"/>
</dbReference>
<dbReference type="Pfam" id="PF07470">
    <property type="entry name" value="Glyco_hydro_88"/>
    <property type="match status" value="1"/>
</dbReference>
<accession>A0A4U0H943</accession>
<evidence type="ECO:0000256" key="2">
    <source>
        <dbReference type="ARBA" id="ARBA00038358"/>
    </source>
</evidence>
<dbReference type="SUPFAM" id="SSF48208">
    <property type="entry name" value="Six-hairpin glycosidases"/>
    <property type="match status" value="1"/>
</dbReference>
<dbReference type="InterPro" id="IPR052369">
    <property type="entry name" value="UG_Glycosaminoglycan_Hydrolase"/>
</dbReference>
<feature type="active site" description="Nucleophile" evidence="3">
    <location>
        <position position="133"/>
    </location>
</feature>
<comment type="caution">
    <text evidence="5">The sequence shown here is derived from an EMBL/GenBank/DDBJ whole genome shotgun (WGS) entry which is preliminary data.</text>
</comment>